<comment type="similarity">
    <text evidence="2 13">Belongs to the sodium:solute symporter (SSF) (TC 2.A.21) family.</text>
</comment>
<keyword evidence="5 14" id="KW-0812">Transmembrane</keyword>
<dbReference type="Gene3D" id="1.20.1730.10">
    <property type="entry name" value="Sodium/glucose cotransporter"/>
    <property type="match status" value="1"/>
</dbReference>
<dbReference type="GO" id="GO:0015824">
    <property type="term" value="P:proline transport"/>
    <property type="evidence" value="ECO:0007669"/>
    <property type="project" value="UniProtKB-UniRule"/>
</dbReference>
<reference evidence="15 16" key="1">
    <citation type="submission" date="2010-02" db="EMBL/GenBank/DDBJ databases">
        <authorList>
            <person name="Weinstock G."/>
            <person name="Sodergren E."/>
            <person name="Clifton S."/>
            <person name="Fulton L."/>
            <person name="Fulton B."/>
            <person name="Courtney L."/>
            <person name="Fronick C."/>
            <person name="Harrison M."/>
            <person name="Strong C."/>
            <person name="Farmer C."/>
            <person name="Delahaunty K."/>
            <person name="Markovic C."/>
            <person name="Hall O."/>
            <person name="Minx P."/>
            <person name="Tomlinson C."/>
            <person name="Mitreva M."/>
            <person name="Nelson J."/>
            <person name="Hou S."/>
            <person name="Wollam A."/>
            <person name="Pepin K.H."/>
            <person name="Johnson M."/>
            <person name="Bhonagiri V."/>
            <person name="Zhang X."/>
            <person name="Suruliraj S."/>
            <person name="Warren W."/>
            <person name="Chinwalla A."/>
            <person name="Mardis E.R."/>
            <person name="Wilson R.K."/>
        </authorList>
    </citation>
    <scope>NUCLEOTIDE SEQUENCE [LARGE SCALE GENOMIC DNA]</scope>
    <source>
        <strain evidence="15 16">DSM 20213</strain>
    </source>
</reference>
<feature type="transmembrane region" description="Helical" evidence="14">
    <location>
        <begin position="312"/>
        <end position="336"/>
    </location>
</feature>
<feature type="transmembrane region" description="Helical" evidence="14">
    <location>
        <begin position="139"/>
        <end position="163"/>
    </location>
</feature>
<accession>D4BLJ1</accession>
<dbReference type="HOGENOM" id="CLU_018808_15_2_11"/>
<dbReference type="STRING" id="1685.RY69_1998"/>
<evidence type="ECO:0000256" key="5">
    <source>
        <dbReference type="ARBA" id="ARBA00022692"/>
    </source>
</evidence>
<keyword evidence="11 14" id="KW-0739">Sodium transport</keyword>
<keyword evidence="10 14" id="KW-0472">Membrane</keyword>
<dbReference type="CDD" id="cd11475">
    <property type="entry name" value="SLC5sbd_PutP"/>
    <property type="match status" value="1"/>
</dbReference>
<keyword evidence="7 14" id="KW-1133">Transmembrane helix</keyword>
<dbReference type="GO" id="GO:0005886">
    <property type="term" value="C:plasma membrane"/>
    <property type="evidence" value="ECO:0007669"/>
    <property type="project" value="UniProtKB-SubCell"/>
</dbReference>
<feature type="transmembrane region" description="Helical" evidence="14">
    <location>
        <begin position="439"/>
        <end position="458"/>
    </location>
</feature>
<feature type="transmembrane region" description="Helical" evidence="14">
    <location>
        <begin position="348"/>
        <end position="373"/>
    </location>
</feature>
<evidence type="ECO:0000313" key="16">
    <source>
        <dbReference type="Proteomes" id="UP000003191"/>
    </source>
</evidence>
<keyword evidence="14" id="KW-0029">Amino-acid transport</keyword>
<keyword evidence="4 14" id="KW-1003">Cell membrane</keyword>
<feature type="transmembrane region" description="Helical" evidence="14">
    <location>
        <begin position="82"/>
        <end position="105"/>
    </location>
</feature>
<dbReference type="GO" id="GO:0031402">
    <property type="term" value="F:sodium ion binding"/>
    <property type="evidence" value="ECO:0007669"/>
    <property type="project" value="UniProtKB-UniRule"/>
</dbReference>
<evidence type="ECO:0000256" key="10">
    <source>
        <dbReference type="ARBA" id="ARBA00023136"/>
    </source>
</evidence>
<dbReference type="InterPro" id="IPR001734">
    <property type="entry name" value="Na/solute_symporter"/>
</dbReference>
<evidence type="ECO:0000256" key="6">
    <source>
        <dbReference type="ARBA" id="ARBA00022847"/>
    </source>
</evidence>
<comment type="function">
    <text evidence="14">Catalyzes the sodium-dependent uptake of extracellular L-proline.</text>
</comment>
<organism evidence="15 16">
    <name type="scientific">Bifidobacterium breve DSM 20213 = JCM 1192</name>
    <dbReference type="NCBI Taxonomy" id="518634"/>
    <lineage>
        <taxon>Bacteria</taxon>
        <taxon>Bacillati</taxon>
        <taxon>Actinomycetota</taxon>
        <taxon>Actinomycetes</taxon>
        <taxon>Bifidobacteriales</taxon>
        <taxon>Bifidobacteriaceae</taxon>
        <taxon>Bifidobacterium</taxon>
    </lineage>
</organism>
<keyword evidence="9 14" id="KW-0406">Ion transport</keyword>
<feature type="transmembrane region" description="Helical" evidence="14">
    <location>
        <begin position="496"/>
        <end position="515"/>
    </location>
</feature>
<dbReference type="EMBL" id="ACCG02000002">
    <property type="protein sequence ID" value="EFE90179.1"/>
    <property type="molecule type" value="Genomic_DNA"/>
</dbReference>
<protein>
    <recommendedName>
        <fullName evidence="14">Sodium/proline symporter</fullName>
    </recommendedName>
    <alternativeName>
        <fullName evidence="14">Proline permease</fullName>
    </alternativeName>
</protein>
<evidence type="ECO:0000256" key="4">
    <source>
        <dbReference type="ARBA" id="ARBA00022475"/>
    </source>
</evidence>
<dbReference type="InterPro" id="IPR038377">
    <property type="entry name" value="Na/Glc_symporter_sf"/>
</dbReference>
<proteinExistence type="inferred from homology"/>
<evidence type="ECO:0000256" key="8">
    <source>
        <dbReference type="ARBA" id="ARBA00023053"/>
    </source>
</evidence>
<sequence length="559" mass="60200">MAIAAWRHDRGGSLANDFWILLAMVIYFAAMLSIGFIYSKRSNSSSKEYFAGGRGVGPWLTALSAEASDMSGWLLMGLPGLAYFTGAADPMWTAIGLALGTYLNWKLVARRLRRYSVVAGDAITIPDFFAKRFHDEKGVISTIAAVIILVFFSVYVGSCFVTVGKLFATLFGFDYHIMMIIGAVVVFVYTVVGGYLSVVMTDFIQGMLMFFALAVVFIGTVASAGGIDNTVEFLRSIPGYLSGTQVAAPKLDPATGQQLVEAGKAVFGAPSDYGIITIISMLAWGLGYFGMPQVLVRFLSIRSVEEVRKSQIIATSWCVISLGCAVCIGLVGRAMMPTELLTSTDAETIFIVLAQTLLPSFMCGVVVSGIFAASMSSSSSYLIIGASAMGENIFRGLLHKKATDRQVMIVARVTLVVMFLFGIVVASDQNSSIFQVVSYAWAGLGASFGPLMLCSLYWRRANKAGAVAGMLSGTTTVLIWHNLVKPLGGVFAIYELLPAFIISLLFIVVVSLLTAKPNERMLYEFDHYMDDPLPGTLPSGTVLVDEPMEAMEAEVRSGK</sequence>
<name>D4BLJ1_BIFBR</name>
<dbReference type="AlphaFoldDB" id="D4BLJ1"/>
<feature type="transmembrane region" description="Helical" evidence="14">
    <location>
        <begin position="273"/>
        <end position="291"/>
    </location>
</feature>
<keyword evidence="6 14" id="KW-0769">Symport</keyword>
<evidence type="ECO:0000256" key="12">
    <source>
        <dbReference type="ARBA" id="ARBA00033708"/>
    </source>
</evidence>
<dbReference type="InterPro" id="IPR011851">
    <property type="entry name" value="Na/Pro_symporter"/>
</dbReference>
<dbReference type="Pfam" id="PF00474">
    <property type="entry name" value="SSF"/>
    <property type="match status" value="1"/>
</dbReference>
<comment type="catalytic activity">
    <reaction evidence="12">
        <text>L-proline(in) + Na(+)(in) = L-proline(out) + Na(+)(out)</text>
        <dbReference type="Rhea" id="RHEA:28967"/>
        <dbReference type="ChEBI" id="CHEBI:29101"/>
        <dbReference type="ChEBI" id="CHEBI:60039"/>
    </reaction>
</comment>
<evidence type="ECO:0000256" key="7">
    <source>
        <dbReference type="ARBA" id="ARBA00022989"/>
    </source>
</evidence>
<keyword evidence="3 14" id="KW-0813">Transport</keyword>
<keyword evidence="8 14" id="KW-0915">Sodium</keyword>
<evidence type="ECO:0000256" key="9">
    <source>
        <dbReference type="ARBA" id="ARBA00023065"/>
    </source>
</evidence>
<feature type="transmembrane region" description="Helical" evidence="14">
    <location>
        <begin position="208"/>
        <end position="227"/>
    </location>
</feature>
<comment type="caution">
    <text evidence="15">The sequence shown here is derived from an EMBL/GenBank/DDBJ whole genome shotgun (WGS) entry which is preliminary data.</text>
</comment>
<comment type="subcellular location">
    <subcellularLocation>
        <location evidence="1 14">Cell membrane</location>
        <topology evidence="1 14">Multi-pass membrane protein</topology>
    </subcellularLocation>
</comment>
<feature type="transmembrane region" description="Helical" evidence="14">
    <location>
        <begin position="18"/>
        <end position="38"/>
    </location>
</feature>
<dbReference type="PANTHER" id="PTHR48086">
    <property type="entry name" value="SODIUM/PROLINE SYMPORTER-RELATED"/>
    <property type="match status" value="1"/>
</dbReference>
<gene>
    <name evidence="15" type="ORF">BIFBRE_02926</name>
</gene>
<evidence type="ECO:0000256" key="1">
    <source>
        <dbReference type="ARBA" id="ARBA00004651"/>
    </source>
</evidence>
<dbReference type="PANTHER" id="PTHR48086:SF3">
    <property type="entry name" value="SODIUM_PROLINE SYMPORTER"/>
    <property type="match status" value="1"/>
</dbReference>
<dbReference type="NCBIfam" id="TIGR00813">
    <property type="entry name" value="sss"/>
    <property type="match status" value="1"/>
</dbReference>
<feature type="transmembrane region" description="Helical" evidence="14">
    <location>
        <begin position="465"/>
        <end position="484"/>
    </location>
</feature>
<dbReference type="Proteomes" id="UP000003191">
    <property type="component" value="Unassembled WGS sequence"/>
</dbReference>
<evidence type="ECO:0000256" key="13">
    <source>
        <dbReference type="RuleBase" id="RU362091"/>
    </source>
</evidence>
<dbReference type="InterPro" id="IPR050277">
    <property type="entry name" value="Sodium:Solute_Symporter"/>
</dbReference>
<evidence type="ECO:0000256" key="3">
    <source>
        <dbReference type="ARBA" id="ARBA00022448"/>
    </source>
</evidence>
<feature type="transmembrane region" description="Helical" evidence="14">
    <location>
        <begin position="409"/>
        <end position="427"/>
    </location>
</feature>
<evidence type="ECO:0000256" key="14">
    <source>
        <dbReference type="RuleBase" id="RU366012"/>
    </source>
</evidence>
<evidence type="ECO:0000256" key="2">
    <source>
        <dbReference type="ARBA" id="ARBA00006434"/>
    </source>
</evidence>
<evidence type="ECO:0000313" key="15">
    <source>
        <dbReference type="EMBL" id="EFE90179.1"/>
    </source>
</evidence>
<feature type="transmembrane region" description="Helical" evidence="14">
    <location>
        <begin position="175"/>
        <end position="196"/>
    </location>
</feature>
<evidence type="ECO:0000256" key="11">
    <source>
        <dbReference type="ARBA" id="ARBA00023201"/>
    </source>
</evidence>
<dbReference type="PROSITE" id="PS50283">
    <property type="entry name" value="NA_SOLUT_SYMP_3"/>
    <property type="match status" value="1"/>
</dbReference>
<dbReference type="PATRIC" id="fig|518634.7.peg.106"/>
<keyword evidence="16" id="KW-1185">Reference proteome</keyword>
<dbReference type="GO" id="GO:0005298">
    <property type="term" value="F:proline:sodium symporter activity"/>
    <property type="evidence" value="ECO:0007669"/>
    <property type="project" value="UniProtKB-UniRule"/>
</dbReference>